<keyword evidence="3" id="KW-1185">Reference proteome</keyword>
<protein>
    <recommendedName>
        <fullName evidence="1">Aminotransferase class I/classII large domain-containing protein</fullName>
    </recommendedName>
</protein>
<feature type="domain" description="Aminotransferase class I/classII large" evidence="1">
    <location>
        <begin position="54"/>
        <end position="362"/>
    </location>
</feature>
<name>A0ABD3NV89_9STRA</name>
<organism evidence="2 3">
    <name type="scientific">Stephanodiscus triporus</name>
    <dbReference type="NCBI Taxonomy" id="2934178"/>
    <lineage>
        <taxon>Eukaryota</taxon>
        <taxon>Sar</taxon>
        <taxon>Stramenopiles</taxon>
        <taxon>Ochrophyta</taxon>
        <taxon>Bacillariophyta</taxon>
        <taxon>Coscinodiscophyceae</taxon>
        <taxon>Thalassiosirophycidae</taxon>
        <taxon>Stephanodiscales</taxon>
        <taxon>Stephanodiscaceae</taxon>
        <taxon>Stephanodiscus</taxon>
    </lineage>
</organism>
<gene>
    <name evidence="2" type="ORF">ACHAW5_007548</name>
</gene>
<dbReference type="InterPro" id="IPR015422">
    <property type="entry name" value="PyrdxlP-dep_Trfase_small"/>
</dbReference>
<dbReference type="SUPFAM" id="SSF53383">
    <property type="entry name" value="PLP-dependent transferases"/>
    <property type="match status" value="1"/>
</dbReference>
<dbReference type="Proteomes" id="UP001530315">
    <property type="component" value="Unassembled WGS sequence"/>
</dbReference>
<evidence type="ECO:0000259" key="1">
    <source>
        <dbReference type="Pfam" id="PF00155"/>
    </source>
</evidence>
<dbReference type="EMBL" id="JALLAZ020001198">
    <property type="protein sequence ID" value="KAL3778821.1"/>
    <property type="molecule type" value="Genomic_DNA"/>
</dbReference>
<dbReference type="AlphaFoldDB" id="A0ABD3NV89"/>
<dbReference type="Pfam" id="PF00155">
    <property type="entry name" value="Aminotran_1_2"/>
    <property type="match status" value="1"/>
</dbReference>
<dbReference type="CDD" id="cd00609">
    <property type="entry name" value="AAT_like"/>
    <property type="match status" value="1"/>
</dbReference>
<comment type="caution">
    <text evidence="2">The sequence shown here is derived from an EMBL/GenBank/DDBJ whole genome shotgun (WGS) entry which is preliminary data.</text>
</comment>
<dbReference type="PANTHER" id="PTHR43510">
    <property type="entry name" value="AMINOTRANSFERASE FUNCTION, HYPOTHETICAL (EUROFUNG)"/>
    <property type="match status" value="1"/>
</dbReference>
<evidence type="ECO:0000313" key="2">
    <source>
        <dbReference type="EMBL" id="KAL3778821.1"/>
    </source>
</evidence>
<dbReference type="Gene3D" id="3.90.1150.10">
    <property type="entry name" value="Aspartate Aminotransferase, domain 1"/>
    <property type="match status" value="1"/>
</dbReference>
<dbReference type="Gene3D" id="3.40.640.10">
    <property type="entry name" value="Type I PLP-dependent aspartate aminotransferase-like (Major domain)"/>
    <property type="match status" value="1"/>
</dbReference>
<dbReference type="PANTHER" id="PTHR43510:SF1">
    <property type="entry name" value="AMINOTRANSFERASE FUNCTION, HYPOTHETICAL (EUROFUNG)"/>
    <property type="match status" value="1"/>
</dbReference>
<dbReference type="InterPro" id="IPR015424">
    <property type="entry name" value="PyrdxlP-dep_Trfase"/>
</dbReference>
<dbReference type="InterPro" id="IPR004839">
    <property type="entry name" value="Aminotransferase_I/II_large"/>
</dbReference>
<evidence type="ECO:0000313" key="3">
    <source>
        <dbReference type="Proteomes" id="UP001530315"/>
    </source>
</evidence>
<accession>A0ABD3NV89</accession>
<sequence>MNQPWSRRHKEEFRQCQFSFSNSYAEPLSMPELLDKVRASGDTELIEMYHNHDLGYVPGGGSLDIRRDIARVIYDDKLSAEDNILVFPGGQIAIQTAALAFASGCHSIVFTPGYQSTVESPWWSIGNEGVTKIPRRPENDWQVDPQKLREAIQPNTKFLILNEPHNPGGIVMSAALQEEVIGICRECGIIVLCDEVYRLLEHEIDLRLSTMANSYEKGISVVAMSKPWGGCGINIGWLACPDKDMIQRMVDVQYFGCACVSRASEIQGRMVLKVSETILRERMAIILSNKSKLEEFIEKKHSKWFEWRRPNAGAVAFVKFKGPWTSEVLGKHLAEAGISVKPAYCFTDTAEIDVENYFRLGFGEKKLPLLLEALEEFVNAHETSWRELL</sequence>
<proteinExistence type="predicted"/>
<reference evidence="2 3" key="1">
    <citation type="submission" date="2024-10" db="EMBL/GenBank/DDBJ databases">
        <title>Updated reference genomes for cyclostephanoid diatoms.</title>
        <authorList>
            <person name="Roberts W.R."/>
            <person name="Alverson A.J."/>
        </authorList>
    </citation>
    <scope>NUCLEOTIDE SEQUENCE [LARGE SCALE GENOMIC DNA]</scope>
    <source>
        <strain evidence="2 3">AJA276-08</strain>
    </source>
</reference>
<dbReference type="InterPro" id="IPR015421">
    <property type="entry name" value="PyrdxlP-dep_Trfase_major"/>
</dbReference>